<dbReference type="Proteomes" id="UP000534186">
    <property type="component" value="Unassembled WGS sequence"/>
</dbReference>
<feature type="transmembrane region" description="Helical" evidence="2">
    <location>
        <begin position="175"/>
        <end position="195"/>
    </location>
</feature>
<dbReference type="AlphaFoldDB" id="A0A7Y9NRC6"/>
<evidence type="ECO:0000313" key="3">
    <source>
        <dbReference type="EMBL" id="NYF53912.1"/>
    </source>
</evidence>
<keyword evidence="3" id="KW-0346">Stress response</keyword>
<keyword evidence="2" id="KW-0472">Membrane</keyword>
<reference evidence="3 4" key="1">
    <citation type="submission" date="2020-07" db="EMBL/GenBank/DDBJ databases">
        <title>Genomic Encyclopedia of Type Strains, Phase IV (KMG-V): Genome sequencing to study the core and pangenomes of soil and plant-associated prokaryotes.</title>
        <authorList>
            <person name="Whitman W."/>
        </authorList>
    </citation>
    <scope>NUCLEOTIDE SEQUENCE [LARGE SCALE GENOMIC DNA]</scope>
    <source>
        <strain evidence="3 4">M8UP30</strain>
    </source>
</reference>
<name>A0A7Y9NRC6_9BACT</name>
<sequence>MPIFRHIVQSLSPFLRGFAAFIVALWIAFLVRMIWQAMKVHAANRAILVLLASVPEASSEERIDGLPLDRIKQLRSAFQNSNDHARYWWNSIEGSLLPLASSLSEDRWFVSNAARDLFSSEELFEEYADVSHQAVPGILTALGLLGTFSALLLGLADLRYTDKAVLGLSDLINALSGKFFTSVLALGSSLIFVLAERFFFATRFETLYAKICGRFDRVFPRITQERVLIDIRKEALSQSVSLSNISSDLVGQLTGAFQQTILPSLSIDLAEQLTKQLLPAIQKMEGALERLESQKQDSVVGEFRSLVATLETSITRALSDMGSRFHEQLTGSAHSEFAAVQETLSGTSQMLLQMNAQFELTRCALSNLVDAANTSSDHQAKASQEQADALRELMRGLIEEMGKNASSNLQNIAGALTNVISDLSRKVEDVSETMIRTVSDAAQGSQSSTDALIAKSGAWTEATSQQLTSLLESIEARSAEFKAAGQSLLDAKGLLADVLDRNASALRSMEAAARQVEGYTTALTVVARSTDDTQRRQAEVVALSRQVVEELKQTSAGNQSILDQYNRSLNEAKTVFGSLDMQIETLLTKINAGMREYVQTVENNFGVIVKHSNDYLPEISRVLQSQIQELERQLEELTSVFSNALQSGAK</sequence>
<keyword evidence="1" id="KW-0175">Coiled coil</keyword>
<feature type="coiled-coil region" evidence="1">
    <location>
        <begin position="620"/>
        <end position="647"/>
    </location>
</feature>
<protein>
    <submittedName>
        <fullName evidence="3">Molecular chaperone GrpE (Heat shock protein)</fullName>
    </submittedName>
</protein>
<evidence type="ECO:0000256" key="2">
    <source>
        <dbReference type="SAM" id="Phobius"/>
    </source>
</evidence>
<evidence type="ECO:0000313" key="4">
    <source>
        <dbReference type="Proteomes" id="UP000534186"/>
    </source>
</evidence>
<proteinExistence type="predicted"/>
<evidence type="ECO:0000256" key="1">
    <source>
        <dbReference type="SAM" id="Coils"/>
    </source>
</evidence>
<keyword evidence="2" id="KW-0812">Transmembrane</keyword>
<feature type="transmembrane region" description="Helical" evidence="2">
    <location>
        <begin position="134"/>
        <end position="155"/>
    </location>
</feature>
<gene>
    <name evidence="3" type="ORF">HDF12_004311</name>
</gene>
<dbReference type="EMBL" id="JACCCV010000002">
    <property type="protein sequence ID" value="NYF53912.1"/>
    <property type="molecule type" value="Genomic_DNA"/>
</dbReference>
<keyword evidence="2" id="KW-1133">Transmembrane helix</keyword>
<organism evidence="3 4">
    <name type="scientific">Tunturiibacter lichenicola</name>
    <dbReference type="NCBI Taxonomy" id="2051959"/>
    <lineage>
        <taxon>Bacteria</taxon>
        <taxon>Pseudomonadati</taxon>
        <taxon>Acidobacteriota</taxon>
        <taxon>Terriglobia</taxon>
        <taxon>Terriglobales</taxon>
        <taxon>Acidobacteriaceae</taxon>
        <taxon>Tunturiibacter</taxon>
    </lineage>
</organism>
<comment type="caution">
    <text evidence="3">The sequence shown here is derived from an EMBL/GenBank/DDBJ whole genome shotgun (WGS) entry which is preliminary data.</text>
</comment>
<feature type="transmembrane region" description="Helical" evidence="2">
    <location>
        <begin position="14"/>
        <end position="35"/>
    </location>
</feature>
<accession>A0A7Y9NRC6</accession>